<dbReference type="SMART" id="SM00969">
    <property type="entry name" value="SOCS_box"/>
    <property type="match status" value="1"/>
</dbReference>
<dbReference type="SMART" id="SM00449">
    <property type="entry name" value="SPRY"/>
    <property type="match status" value="1"/>
</dbReference>
<evidence type="ECO:0000256" key="1">
    <source>
        <dbReference type="ARBA" id="ARBA00004906"/>
    </source>
</evidence>
<proteinExistence type="inferred from homology"/>
<evidence type="ECO:0000313" key="7">
    <source>
        <dbReference type="Proteomes" id="UP001642483"/>
    </source>
</evidence>
<dbReference type="Gene3D" id="2.60.120.920">
    <property type="match status" value="1"/>
</dbReference>
<evidence type="ECO:0000259" key="5">
    <source>
        <dbReference type="PROSITE" id="PS50225"/>
    </source>
</evidence>
<evidence type="ECO:0000259" key="4">
    <source>
        <dbReference type="PROSITE" id="PS50188"/>
    </source>
</evidence>
<comment type="caution">
    <text evidence="6">The sequence shown here is derived from an EMBL/GenBank/DDBJ whole genome shotgun (WGS) entry which is preliminary data.</text>
</comment>
<dbReference type="Pfam" id="PF00622">
    <property type="entry name" value="SPRY"/>
    <property type="match status" value="1"/>
</dbReference>
<dbReference type="PROSITE" id="PS50188">
    <property type="entry name" value="B302_SPRY"/>
    <property type="match status" value="1"/>
</dbReference>
<dbReference type="Pfam" id="PF07525">
    <property type="entry name" value="SOCS_box"/>
    <property type="match status" value="1"/>
</dbReference>
<dbReference type="SUPFAM" id="SSF49899">
    <property type="entry name" value="Concanavalin A-like lectins/glucanases"/>
    <property type="match status" value="1"/>
</dbReference>
<keyword evidence="7" id="KW-1185">Reference proteome</keyword>
<dbReference type="PANTHER" id="PTHR12245:SF11">
    <property type="entry name" value="PROTEIN GUSTAVUS"/>
    <property type="match status" value="1"/>
</dbReference>
<evidence type="ECO:0000313" key="6">
    <source>
        <dbReference type="EMBL" id="CAK8672742.1"/>
    </source>
</evidence>
<dbReference type="Gene3D" id="1.10.750.20">
    <property type="entry name" value="SOCS box"/>
    <property type="match status" value="1"/>
</dbReference>
<name>A0ABP0F3A9_CLALP</name>
<gene>
    <name evidence="6" type="ORF">CVLEPA_LOCUS2429</name>
</gene>
<comment type="similarity">
    <text evidence="2">Belongs to the SPSB family.</text>
</comment>
<dbReference type="InterPro" id="IPR013320">
    <property type="entry name" value="ConA-like_dom_sf"/>
</dbReference>
<feature type="domain" description="B30.2/SPRY" evidence="4">
    <location>
        <begin position="84"/>
        <end position="282"/>
    </location>
</feature>
<comment type="pathway">
    <text evidence="1">Protein modification; protein ubiquitination.</text>
</comment>
<accession>A0ABP0F3A9</accession>
<evidence type="ECO:0000256" key="3">
    <source>
        <dbReference type="SAM" id="MobiDB-lite"/>
    </source>
</evidence>
<sequence>MGQKVSRDPSARQLSFIEPFLSRATARNSAVGSRSARRENNSPLKNRRSGHRDRESHRHFHQSFNRNRSHGKCLSASGIVSECPHRLDVLLDMPSVGPEIQMQHGWNPEDKSVNVFVKDDGMIMHRHPVAQSTDGARGRFGYSKGLHCWEISWNARQRGTHAMVGVCTVDAPLTCIGYKSLIGQNENSWGWDLGRNKLFHGGKGNKNEKRTYPAFLNSDESFVVPEKILVVLDMEEGTLSFVADNQYLGVAFRGLKGKTLYPTISCVWGHCEVGIKYLNGLKPAPLPLNELCRRRIRMCLGKNNLNRVQSLPLPLYLRQYVLYR</sequence>
<dbReference type="InterPro" id="IPR003877">
    <property type="entry name" value="SPRY_dom"/>
</dbReference>
<reference evidence="6 7" key="1">
    <citation type="submission" date="2024-02" db="EMBL/GenBank/DDBJ databases">
        <authorList>
            <person name="Daric V."/>
            <person name="Darras S."/>
        </authorList>
    </citation>
    <scope>NUCLEOTIDE SEQUENCE [LARGE SCALE GENOMIC DNA]</scope>
</reference>
<dbReference type="InterPro" id="IPR001870">
    <property type="entry name" value="B30.2/SPRY"/>
</dbReference>
<dbReference type="Proteomes" id="UP001642483">
    <property type="component" value="Unassembled WGS sequence"/>
</dbReference>
<feature type="region of interest" description="Disordered" evidence="3">
    <location>
        <begin position="24"/>
        <end position="69"/>
    </location>
</feature>
<organism evidence="6 7">
    <name type="scientific">Clavelina lepadiformis</name>
    <name type="common">Light-bulb sea squirt</name>
    <name type="synonym">Ascidia lepadiformis</name>
    <dbReference type="NCBI Taxonomy" id="159417"/>
    <lineage>
        <taxon>Eukaryota</taxon>
        <taxon>Metazoa</taxon>
        <taxon>Chordata</taxon>
        <taxon>Tunicata</taxon>
        <taxon>Ascidiacea</taxon>
        <taxon>Aplousobranchia</taxon>
        <taxon>Clavelinidae</taxon>
        <taxon>Clavelina</taxon>
    </lineage>
</organism>
<evidence type="ECO:0008006" key="8">
    <source>
        <dbReference type="Google" id="ProtNLM"/>
    </source>
</evidence>
<dbReference type="InterPro" id="IPR001496">
    <property type="entry name" value="SOCS_box"/>
</dbReference>
<dbReference type="PROSITE" id="PS50225">
    <property type="entry name" value="SOCS"/>
    <property type="match status" value="1"/>
</dbReference>
<evidence type="ECO:0000256" key="2">
    <source>
        <dbReference type="ARBA" id="ARBA00010910"/>
    </source>
</evidence>
<protein>
    <recommendedName>
        <fullName evidence="8">SPRY domain-containing SOCS box protein 1</fullName>
    </recommendedName>
</protein>
<feature type="domain" description="SOCS box" evidence="5">
    <location>
        <begin position="285"/>
        <end position="324"/>
    </location>
</feature>
<dbReference type="InterPro" id="IPR050672">
    <property type="entry name" value="FBXO45-Fsn/SPSB_families"/>
</dbReference>
<dbReference type="EMBL" id="CAWYQH010000001">
    <property type="protein sequence ID" value="CAK8672742.1"/>
    <property type="molecule type" value="Genomic_DNA"/>
</dbReference>
<feature type="compositionally biased region" description="Basic residues" evidence="3">
    <location>
        <begin position="45"/>
        <end position="69"/>
    </location>
</feature>
<dbReference type="PANTHER" id="PTHR12245">
    <property type="entry name" value="SPRY DOMAIN CONTAINING SOCS BOX PROTEIN"/>
    <property type="match status" value="1"/>
</dbReference>
<dbReference type="CDD" id="cd12906">
    <property type="entry name" value="SPRY_SOCS1-2-4"/>
    <property type="match status" value="1"/>
</dbReference>
<dbReference type="InterPro" id="IPR043136">
    <property type="entry name" value="B30.2/SPRY_sf"/>
</dbReference>